<sequence>MHTSIINTLKVYMKKATKDPAAVSNKDNVYTVTIDAGGAGGKALSAVEARNVINSLGSGASRCVQALTSSHYDKKVRADAARAKADAAAQAKAKADKEARERARLLLAENSLRANAASGAPSKPGASSVPKVVRLRK</sequence>
<feature type="region of interest" description="Disordered" evidence="1">
    <location>
        <begin position="114"/>
        <end position="137"/>
    </location>
</feature>
<evidence type="ECO:0000256" key="1">
    <source>
        <dbReference type="SAM" id="MobiDB-lite"/>
    </source>
</evidence>
<protein>
    <submittedName>
        <fullName evidence="2">Uncharacterized protein</fullName>
    </submittedName>
</protein>
<evidence type="ECO:0000313" key="3">
    <source>
        <dbReference type="Proteomes" id="UP001140217"/>
    </source>
</evidence>
<dbReference type="AlphaFoldDB" id="A0A9W8H7N5"/>
<proteinExistence type="predicted"/>
<organism evidence="2 3">
    <name type="scientific">Coemansia javaensis</name>
    <dbReference type="NCBI Taxonomy" id="2761396"/>
    <lineage>
        <taxon>Eukaryota</taxon>
        <taxon>Fungi</taxon>
        <taxon>Fungi incertae sedis</taxon>
        <taxon>Zoopagomycota</taxon>
        <taxon>Kickxellomycotina</taxon>
        <taxon>Kickxellomycetes</taxon>
        <taxon>Kickxellales</taxon>
        <taxon>Kickxellaceae</taxon>
        <taxon>Coemansia</taxon>
    </lineage>
</organism>
<comment type="caution">
    <text evidence="2">The sequence shown here is derived from an EMBL/GenBank/DDBJ whole genome shotgun (WGS) entry which is preliminary data.</text>
</comment>
<reference evidence="2" key="1">
    <citation type="submission" date="2022-07" db="EMBL/GenBank/DDBJ databases">
        <title>Phylogenomic reconstructions and comparative analyses of Kickxellomycotina fungi.</title>
        <authorList>
            <person name="Reynolds N.K."/>
            <person name="Stajich J.E."/>
            <person name="Barry K."/>
            <person name="Grigoriev I.V."/>
            <person name="Crous P."/>
            <person name="Smith M.E."/>
        </authorList>
    </citation>
    <scope>NUCLEOTIDE SEQUENCE</scope>
    <source>
        <strain evidence="2">NBRC 105414</strain>
    </source>
</reference>
<evidence type="ECO:0000313" key="2">
    <source>
        <dbReference type="EMBL" id="KAJ2775712.1"/>
    </source>
</evidence>
<dbReference type="EMBL" id="JANBUL010000416">
    <property type="protein sequence ID" value="KAJ2775712.1"/>
    <property type="molecule type" value="Genomic_DNA"/>
</dbReference>
<dbReference type="Proteomes" id="UP001140217">
    <property type="component" value="Unassembled WGS sequence"/>
</dbReference>
<name>A0A9W8H7N5_9FUNG</name>
<accession>A0A9W8H7N5</accession>
<gene>
    <name evidence="2" type="ORF">H4R18_005956</name>
</gene>
<keyword evidence="3" id="KW-1185">Reference proteome</keyword>